<dbReference type="PANTHER" id="PTHR10695">
    <property type="entry name" value="DEPHOSPHO-COA KINASE-RELATED"/>
    <property type="match status" value="1"/>
</dbReference>
<dbReference type="GO" id="GO:0005737">
    <property type="term" value="C:cytoplasm"/>
    <property type="evidence" value="ECO:0007669"/>
    <property type="project" value="UniProtKB-ARBA"/>
</dbReference>
<name>A0A226DWX4_FOLCA</name>
<evidence type="ECO:0000256" key="3">
    <source>
        <dbReference type="ARBA" id="ARBA00022840"/>
    </source>
</evidence>
<dbReference type="PANTHER" id="PTHR10695:SF46">
    <property type="entry name" value="BIFUNCTIONAL COENZYME A SYNTHASE-RELATED"/>
    <property type="match status" value="1"/>
</dbReference>
<keyword evidence="5" id="KW-0472">Membrane</keyword>
<dbReference type="SUPFAM" id="SSF52540">
    <property type="entry name" value="P-loop containing nucleoside triphosphate hydrolases"/>
    <property type="match status" value="1"/>
</dbReference>
<dbReference type="NCBIfam" id="TIGR00152">
    <property type="entry name" value="dephospho-CoA kinase"/>
    <property type="match status" value="1"/>
</dbReference>
<dbReference type="Proteomes" id="UP000198287">
    <property type="component" value="Unassembled WGS sequence"/>
</dbReference>
<feature type="transmembrane region" description="Helical" evidence="5">
    <location>
        <begin position="202"/>
        <end position="227"/>
    </location>
</feature>
<dbReference type="STRING" id="158441.A0A226DWX4"/>
<dbReference type="InterPro" id="IPR027417">
    <property type="entry name" value="P-loop_NTPase"/>
</dbReference>
<dbReference type="EMBL" id="LNIX01000009">
    <property type="protein sequence ID" value="OXA49972.1"/>
    <property type="molecule type" value="Genomic_DNA"/>
</dbReference>
<keyword evidence="6" id="KW-0808">Transferase</keyword>
<dbReference type="GO" id="GO:0015937">
    <property type="term" value="P:coenzyme A biosynthetic process"/>
    <property type="evidence" value="ECO:0007669"/>
    <property type="project" value="InterPro"/>
</dbReference>
<keyword evidence="6" id="KW-0418">Kinase</keyword>
<evidence type="ECO:0000256" key="1">
    <source>
        <dbReference type="ARBA" id="ARBA00009018"/>
    </source>
</evidence>
<accession>A0A226DWX4</accession>
<dbReference type="OMA" id="CQMDIEQ"/>
<keyword evidence="3" id="KW-0067">ATP-binding</keyword>
<dbReference type="OrthoDB" id="247245at2759"/>
<proteinExistence type="inferred from homology"/>
<organism evidence="6 7">
    <name type="scientific">Folsomia candida</name>
    <name type="common">Springtail</name>
    <dbReference type="NCBI Taxonomy" id="158441"/>
    <lineage>
        <taxon>Eukaryota</taxon>
        <taxon>Metazoa</taxon>
        <taxon>Ecdysozoa</taxon>
        <taxon>Arthropoda</taxon>
        <taxon>Hexapoda</taxon>
        <taxon>Collembola</taxon>
        <taxon>Entomobryomorpha</taxon>
        <taxon>Isotomoidea</taxon>
        <taxon>Isotomidae</taxon>
        <taxon>Proisotominae</taxon>
        <taxon>Folsomia</taxon>
    </lineage>
</organism>
<evidence type="ECO:0000256" key="4">
    <source>
        <dbReference type="ARBA" id="ARBA00044157"/>
    </source>
</evidence>
<dbReference type="Pfam" id="PF01121">
    <property type="entry name" value="CoaE"/>
    <property type="match status" value="1"/>
</dbReference>
<gene>
    <name evidence="6" type="ORF">Fcan01_14770</name>
</gene>
<dbReference type="HAMAP" id="MF_00376">
    <property type="entry name" value="Dephospho_CoA_kinase"/>
    <property type="match status" value="1"/>
</dbReference>
<evidence type="ECO:0000256" key="5">
    <source>
        <dbReference type="SAM" id="Phobius"/>
    </source>
</evidence>
<dbReference type="Gene3D" id="3.40.50.300">
    <property type="entry name" value="P-loop containing nucleotide triphosphate hydrolases"/>
    <property type="match status" value="1"/>
</dbReference>
<dbReference type="GO" id="GO:0004140">
    <property type="term" value="F:dephospho-CoA kinase activity"/>
    <property type="evidence" value="ECO:0007669"/>
    <property type="project" value="InterPro"/>
</dbReference>
<comment type="similarity">
    <text evidence="1">Belongs to the CoaE family.</text>
</comment>
<dbReference type="AlphaFoldDB" id="A0A226DWX4"/>
<keyword evidence="5" id="KW-1133">Transmembrane helix</keyword>
<dbReference type="FunFam" id="3.40.50.300:FF:000485">
    <property type="entry name" value="Dephospho-CoA kinase CAB5"/>
    <property type="match status" value="1"/>
</dbReference>
<dbReference type="PROSITE" id="PS51219">
    <property type="entry name" value="DPCK"/>
    <property type="match status" value="1"/>
</dbReference>
<keyword evidence="2" id="KW-0547">Nucleotide-binding</keyword>
<comment type="caution">
    <text evidence="6">The sequence shown here is derived from an EMBL/GenBank/DDBJ whole genome shotgun (WGS) entry which is preliminary data.</text>
</comment>
<keyword evidence="7" id="KW-1185">Reference proteome</keyword>
<sequence length="233" mass="26666">MFLVGLTGGIGCGKSTVSKMFCDMDIPLIDSDQIARKVVEPGRKAWRQIRNTFGSSVLEEDGQLNRKKLGQIIFGDAEKRAKLNAITHPAIAKEIFFSICYYLVRGHQFVIIDSPLLYEVNTWIRLVHVIVVSCDDNQQLERLVKRDNFKEEEARSRINAQMSMEEKRKRADYIIHNNGTINNTKNQVQNICHQLKSFKTHWIIRIGIVTIFAVLLSSSYFAGALIYKNLYPS</sequence>
<evidence type="ECO:0000313" key="6">
    <source>
        <dbReference type="EMBL" id="OXA49972.1"/>
    </source>
</evidence>
<protein>
    <recommendedName>
        <fullName evidence="4">Dephospho-CoA kinase domain-containing protein</fullName>
    </recommendedName>
</protein>
<evidence type="ECO:0000313" key="7">
    <source>
        <dbReference type="Proteomes" id="UP000198287"/>
    </source>
</evidence>
<evidence type="ECO:0000256" key="2">
    <source>
        <dbReference type="ARBA" id="ARBA00022741"/>
    </source>
</evidence>
<dbReference type="CDD" id="cd02022">
    <property type="entry name" value="DPCK"/>
    <property type="match status" value="1"/>
</dbReference>
<dbReference type="GO" id="GO:0005524">
    <property type="term" value="F:ATP binding"/>
    <property type="evidence" value="ECO:0007669"/>
    <property type="project" value="UniProtKB-KW"/>
</dbReference>
<reference evidence="6 7" key="1">
    <citation type="submission" date="2015-12" db="EMBL/GenBank/DDBJ databases">
        <title>The genome of Folsomia candida.</title>
        <authorList>
            <person name="Faddeeva A."/>
            <person name="Derks M.F."/>
            <person name="Anvar Y."/>
            <person name="Smit S."/>
            <person name="Van Straalen N."/>
            <person name="Roelofs D."/>
        </authorList>
    </citation>
    <scope>NUCLEOTIDE SEQUENCE [LARGE SCALE GENOMIC DNA]</scope>
    <source>
        <strain evidence="6 7">VU population</strain>
        <tissue evidence="6">Whole body</tissue>
    </source>
</reference>
<dbReference type="InterPro" id="IPR001977">
    <property type="entry name" value="Depp_CoAkinase"/>
</dbReference>
<keyword evidence="5" id="KW-0812">Transmembrane</keyword>